<keyword evidence="6 11" id="KW-0732">Signal</keyword>
<keyword evidence="14" id="KW-1185">Reference proteome</keyword>
<evidence type="ECO:0000256" key="9">
    <source>
        <dbReference type="PROSITE-ProRule" id="PRU01356"/>
    </source>
</evidence>
<sequence>MQFKTIAISTFIGLAAATSSTDVSDLTNELPSCSLLCLVSGASSAGCGATDYTCQCENQAVITSGSTECLTQSCSAAEIGTTKRVSNQICDAITGGSSSTSKAQSQSVSNSTAKSSTSSSSTSTSSSSTSSTTGSSVGSRPELYGLGMAAIAGLTGLMVLV</sequence>
<keyword evidence="5" id="KW-0472">Membrane</keyword>
<dbReference type="STRING" id="356882.A0A423VXH9"/>
<evidence type="ECO:0000256" key="5">
    <source>
        <dbReference type="ARBA" id="ARBA00022622"/>
    </source>
</evidence>
<feature type="domain" description="CFEM" evidence="12">
    <location>
        <begin position="3"/>
        <end position="117"/>
    </location>
</feature>
<evidence type="ECO:0000256" key="10">
    <source>
        <dbReference type="SAM" id="MobiDB-lite"/>
    </source>
</evidence>
<protein>
    <recommendedName>
        <fullName evidence="12">CFEM domain-containing protein</fullName>
    </recommendedName>
</protein>
<keyword evidence="5" id="KW-0336">GPI-anchor</keyword>
<keyword evidence="8" id="KW-0449">Lipoprotein</keyword>
<accession>A0A423VXH9</accession>
<comment type="subcellular location">
    <subcellularLocation>
        <location evidence="1">Membrane</location>
        <topology evidence="1">Lipid-anchor</topology>
        <topology evidence="1">GPI-anchor</topology>
    </subcellularLocation>
    <subcellularLocation>
        <location evidence="2">Secreted</location>
    </subcellularLocation>
</comment>
<dbReference type="PROSITE" id="PS52012">
    <property type="entry name" value="CFEM"/>
    <property type="match status" value="1"/>
</dbReference>
<name>A0A423VXH9_9PEZI</name>
<evidence type="ECO:0000256" key="3">
    <source>
        <dbReference type="ARBA" id="ARBA00010031"/>
    </source>
</evidence>
<evidence type="ECO:0000256" key="8">
    <source>
        <dbReference type="ARBA" id="ARBA00023288"/>
    </source>
</evidence>
<evidence type="ECO:0000256" key="11">
    <source>
        <dbReference type="SAM" id="SignalP"/>
    </source>
</evidence>
<evidence type="ECO:0000256" key="1">
    <source>
        <dbReference type="ARBA" id="ARBA00004589"/>
    </source>
</evidence>
<comment type="similarity">
    <text evidence="3">Belongs to the RBT5 family.</text>
</comment>
<proteinExistence type="inferred from homology"/>
<keyword evidence="9" id="KW-0408">Iron</keyword>
<keyword evidence="5" id="KW-0325">Glycoprotein</keyword>
<evidence type="ECO:0000256" key="2">
    <source>
        <dbReference type="ARBA" id="ARBA00004613"/>
    </source>
</evidence>
<dbReference type="Proteomes" id="UP000283895">
    <property type="component" value="Unassembled WGS sequence"/>
</dbReference>
<gene>
    <name evidence="13" type="ORF">VMCG_07641</name>
</gene>
<dbReference type="SMART" id="SM00747">
    <property type="entry name" value="CFEM"/>
    <property type="match status" value="1"/>
</dbReference>
<feature type="chain" id="PRO_5019573320" description="CFEM domain-containing protein" evidence="11">
    <location>
        <begin position="18"/>
        <end position="161"/>
    </location>
</feature>
<feature type="binding site" description="axial binding residue" evidence="9">
    <location>
        <position position="51"/>
    </location>
    <ligand>
        <name>heme</name>
        <dbReference type="ChEBI" id="CHEBI:30413"/>
    </ligand>
    <ligandPart>
        <name>Fe</name>
        <dbReference type="ChEBI" id="CHEBI:18248"/>
    </ligandPart>
</feature>
<evidence type="ECO:0000313" key="13">
    <source>
        <dbReference type="EMBL" id="ROV95738.1"/>
    </source>
</evidence>
<comment type="caution">
    <text evidence="9">Lacks conserved residue(s) required for the propagation of feature annotation.</text>
</comment>
<feature type="disulfide bond" evidence="9">
    <location>
        <begin position="47"/>
        <end position="54"/>
    </location>
</feature>
<keyword evidence="4" id="KW-0964">Secreted</keyword>
<feature type="signal peptide" evidence="11">
    <location>
        <begin position="1"/>
        <end position="17"/>
    </location>
</feature>
<feature type="compositionally biased region" description="Low complexity" evidence="10">
    <location>
        <begin position="97"/>
        <end position="139"/>
    </location>
</feature>
<evidence type="ECO:0000313" key="14">
    <source>
        <dbReference type="Proteomes" id="UP000283895"/>
    </source>
</evidence>
<keyword evidence="7 9" id="KW-1015">Disulfide bond</keyword>
<keyword evidence="9" id="KW-0479">Metal-binding</keyword>
<dbReference type="OrthoDB" id="3559948at2759"/>
<dbReference type="GO" id="GO:0005576">
    <property type="term" value="C:extracellular region"/>
    <property type="evidence" value="ECO:0007669"/>
    <property type="project" value="UniProtKB-SubCell"/>
</dbReference>
<keyword evidence="9" id="KW-0349">Heme</keyword>
<dbReference type="Pfam" id="PF05730">
    <property type="entry name" value="CFEM"/>
    <property type="match status" value="1"/>
</dbReference>
<dbReference type="GO" id="GO:0098552">
    <property type="term" value="C:side of membrane"/>
    <property type="evidence" value="ECO:0007669"/>
    <property type="project" value="UniProtKB-KW"/>
</dbReference>
<comment type="caution">
    <text evidence="13">The sequence shown here is derived from an EMBL/GenBank/DDBJ whole genome shotgun (WGS) entry which is preliminary data.</text>
</comment>
<dbReference type="InterPro" id="IPR008427">
    <property type="entry name" value="Extracellular_membr_CFEM_dom"/>
</dbReference>
<dbReference type="AlphaFoldDB" id="A0A423VXH9"/>
<reference evidence="13 14" key="1">
    <citation type="submission" date="2015-09" db="EMBL/GenBank/DDBJ databases">
        <title>Host preference determinants of Valsa canker pathogens revealed by comparative genomics.</title>
        <authorList>
            <person name="Yin Z."/>
            <person name="Huang L."/>
        </authorList>
    </citation>
    <scope>NUCLEOTIDE SEQUENCE [LARGE SCALE GENOMIC DNA]</scope>
    <source>
        <strain evidence="13 14">03-1</strain>
    </source>
</reference>
<dbReference type="GO" id="GO:0046872">
    <property type="term" value="F:metal ion binding"/>
    <property type="evidence" value="ECO:0007669"/>
    <property type="project" value="UniProtKB-UniRule"/>
</dbReference>
<organism evidence="13 14">
    <name type="scientific">Cytospora schulzeri</name>
    <dbReference type="NCBI Taxonomy" id="448051"/>
    <lineage>
        <taxon>Eukaryota</taxon>
        <taxon>Fungi</taxon>
        <taxon>Dikarya</taxon>
        <taxon>Ascomycota</taxon>
        <taxon>Pezizomycotina</taxon>
        <taxon>Sordariomycetes</taxon>
        <taxon>Sordariomycetidae</taxon>
        <taxon>Diaporthales</taxon>
        <taxon>Cytosporaceae</taxon>
        <taxon>Cytospora</taxon>
    </lineage>
</organism>
<feature type="region of interest" description="Disordered" evidence="10">
    <location>
        <begin position="95"/>
        <end position="139"/>
    </location>
</feature>
<evidence type="ECO:0000256" key="6">
    <source>
        <dbReference type="ARBA" id="ARBA00022729"/>
    </source>
</evidence>
<evidence type="ECO:0000256" key="4">
    <source>
        <dbReference type="ARBA" id="ARBA00022525"/>
    </source>
</evidence>
<evidence type="ECO:0000259" key="12">
    <source>
        <dbReference type="PROSITE" id="PS52012"/>
    </source>
</evidence>
<dbReference type="EMBL" id="LKEA01000035">
    <property type="protein sequence ID" value="ROV95738.1"/>
    <property type="molecule type" value="Genomic_DNA"/>
</dbReference>
<evidence type="ECO:0000256" key="7">
    <source>
        <dbReference type="ARBA" id="ARBA00023157"/>
    </source>
</evidence>